<dbReference type="AlphaFoldDB" id="A0A6P5NB20"/>
<evidence type="ECO:0000313" key="1">
    <source>
        <dbReference type="Proteomes" id="UP000515211"/>
    </source>
</evidence>
<reference evidence="1" key="1">
    <citation type="journal article" date="2016" name="Nat. Genet.">
        <title>The genome sequences of Arachis duranensis and Arachis ipaensis, the diploid ancestors of cultivated peanut.</title>
        <authorList>
            <person name="Bertioli D.J."/>
            <person name="Cannon S.B."/>
            <person name="Froenicke L."/>
            <person name="Huang G."/>
            <person name="Farmer A.D."/>
            <person name="Cannon E.K."/>
            <person name="Liu X."/>
            <person name="Gao D."/>
            <person name="Clevenger J."/>
            <person name="Dash S."/>
            <person name="Ren L."/>
            <person name="Moretzsohn M.C."/>
            <person name="Shirasawa K."/>
            <person name="Huang W."/>
            <person name="Vidigal B."/>
            <person name="Abernathy B."/>
            <person name="Chu Y."/>
            <person name="Niederhuth C.E."/>
            <person name="Umale P."/>
            <person name="Araujo A.C."/>
            <person name="Kozik A."/>
            <person name="Kim K.D."/>
            <person name="Burow M.D."/>
            <person name="Varshney R.K."/>
            <person name="Wang X."/>
            <person name="Zhang X."/>
            <person name="Barkley N."/>
            <person name="Guimaraes P.M."/>
            <person name="Isobe S."/>
            <person name="Guo B."/>
            <person name="Liao B."/>
            <person name="Stalker H.T."/>
            <person name="Schmitz R.J."/>
            <person name="Scheffler B.E."/>
            <person name="Leal-Bertioli S.C."/>
            <person name="Xun X."/>
            <person name="Jackson S.A."/>
            <person name="Michelmore R."/>
            <person name="Ozias-Akins P."/>
        </authorList>
    </citation>
    <scope>NUCLEOTIDE SEQUENCE [LARGE SCALE GENOMIC DNA]</scope>
    <source>
        <strain evidence="1">cv. V14167</strain>
    </source>
</reference>
<dbReference type="Pfam" id="PF04827">
    <property type="entry name" value="Plant_tran"/>
    <property type="match status" value="1"/>
</dbReference>
<dbReference type="GeneID" id="110278445"/>
<reference evidence="2" key="2">
    <citation type="submission" date="2025-08" db="UniProtKB">
        <authorList>
            <consortium name="RefSeq"/>
        </authorList>
    </citation>
    <scope>IDENTIFICATION</scope>
    <source>
        <tissue evidence="2">Whole plant</tissue>
    </source>
</reference>
<evidence type="ECO:0000313" key="2">
    <source>
        <dbReference type="RefSeq" id="XP_020992358.1"/>
    </source>
</evidence>
<dbReference type="PANTHER" id="PTHR47150">
    <property type="entry name" value="OS12G0169200 PROTEIN"/>
    <property type="match status" value="1"/>
</dbReference>
<gene>
    <name evidence="2" type="primary">LOC110278445</name>
</gene>
<organism evidence="1 2">
    <name type="scientific">Arachis duranensis</name>
    <name type="common">Wild peanut</name>
    <dbReference type="NCBI Taxonomy" id="130453"/>
    <lineage>
        <taxon>Eukaryota</taxon>
        <taxon>Viridiplantae</taxon>
        <taxon>Streptophyta</taxon>
        <taxon>Embryophyta</taxon>
        <taxon>Tracheophyta</taxon>
        <taxon>Spermatophyta</taxon>
        <taxon>Magnoliopsida</taxon>
        <taxon>eudicotyledons</taxon>
        <taxon>Gunneridae</taxon>
        <taxon>Pentapetalae</taxon>
        <taxon>rosids</taxon>
        <taxon>fabids</taxon>
        <taxon>Fabales</taxon>
        <taxon>Fabaceae</taxon>
        <taxon>Papilionoideae</taxon>
        <taxon>50 kb inversion clade</taxon>
        <taxon>dalbergioids sensu lato</taxon>
        <taxon>Dalbergieae</taxon>
        <taxon>Pterocarpus clade</taxon>
        <taxon>Arachis</taxon>
    </lineage>
</organism>
<dbReference type="Proteomes" id="UP000515211">
    <property type="component" value="Chromosome 3"/>
</dbReference>
<accession>A0A6P5NB20</accession>
<dbReference type="InterPro" id="IPR006912">
    <property type="entry name" value="Harbinger_derived_prot"/>
</dbReference>
<dbReference type="RefSeq" id="XP_020992358.1">
    <property type="nucleotide sequence ID" value="XM_021136699.1"/>
</dbReference>
<name>A0A6P5NB20_ARADU</name>
<dbReference type="KEGG" id="adu:110278445"/>
<protein>
    <submittedName>
        <fullName evidence="2">Uncharacterized protein LOC110278445</fullName>
    </submittedName>
</protein>
<keyword evidence="1" id="KW-1185">Reference proteome</keyword>
<proteinExistence type="predicted"/>
<sequence>MLIYGIIADVVDDYVRTGERTTIECLKKFVEGVILVFEDEYLRKPNSNDIRRLLQMAKGRAFPNCSAVFDDILNDRAPEVNYTINNNHYTMGYYLAYGIYAEWAIFVKSISKPQWEKHKLFAQY</sequence>
<dbReference type="PANTHER" id="PTHR47150:SF6">
    <property type="entry name" value="OS01G0872900 PROTEIN"/>
    <property type="match status" value="1"/>
</dbReference>